<keyword evidence="1" id="KW-0540">Nuclease</keyword>
<organism evidence="1 2">
    <name type="scientific">Promethearchaeum syntrophicum</name>
    <dbReference type="NCBI Taxonomy" id="2594042"/>
    <lineage>
        <taxon>Archaea</taxon>
        <taxon>Promethearchaeati</taxon>
        <taxon>Promethearchaeota</taxon>
        <taxon>Promethearchaeia</taxon>
        <taxon>Promethearchaeales</taxon>
        <taxon>Promethearchaeaceae</taxon>
        <taxon>Promethearchaeum</taxon>
    </lineage>
</organism>
<name>A0A5B9DA26_9ARCH</name>
<dbReference type="OrthoDB" id="114814at2157"/>
<dbReference type="CDD" id="cd19067">
    <property type="entry name" value="PfuEndoQ-like"/>
    <property type="match status" value="1"/>
</dbReference>
<sequence>MQIYNADLHIHSPYSIAVSQNMNLETLYNTAMKKGLNILSTGDITQPDWRKYLKENLEFRDGMYFYKDLSFIIGTELEDNESIHHVILLPDFSAAEKLQEILAPYVKNIIGRWAGRPHVNKNPAEIVEIIENVGGICGPAHAFTPFKSIFRQGRYQNLAEAYVGAEKKLAFLELGLSADTNLADRMESLKNITFLSNSDAHSEGAQSLGREFNRMELESPSFDEIKKACFRRKNRRVSLNVGLEPKLGKYFIMFCRKCRRRIITLIQNNEETQNTYLLQSGWKPSKIDADFIHYNFKNKKNKADFLKSCSNGDIICKACESEIKEKQKVNKKSKKVTIPKLKLGVSERVNEIATWSEPNHPDHRPPYLDIIPLVEIVRKICGVKNSKAKSVIEMYDDLIKKYGSEYGILIDLPIDKLQENNVAEIISAFRESKITFIPGGGGTFGEISLDEL</sequence>
<dbReference type="KEGG" id="psyt:DSAG12_01790"/>
<reference evidence="1 2" key="1">
    <citation type="journal article" date="2020" name="Nature">
        <title>Isolation of an archaeon at the prokaryote-eukaryote interface.</title>
        <authorList>
            <person name="Imachi H."/>
            <person name="Nobu M.K."/>
            <person name="Nakahara N."/>
            <person name="Morono Y."/>
            <person name="Ogawara M."/>
            <person name="Takaki Y."/>
            <person name="Takano Y."/>
            <person name="Uematsu K."/>
            <person name="Ikuta T."/>
            <person name="Ito M."/>
            <person name="Matsui Y."/>
            <person name="Miyazaki M."/>
            <person name="Murata K."/>
            <person name="Saito Y."/>
            <person name="Sakai S."/>
            <person name="Song C."/>
            <person name="Tasumi E."/>
            <person name="Yamanaka Y."/>
            <person name="Yamaguchi T."/>
            <person name="Kamagata Y."/>
            <person name="Tamaki H."/>
            <person name="Takai K."/>
        </authorList>
    </citation>
    <scope>NUCLEOTIDE SEQUENCE [LARGE SCALE GENOMIC DNA]</scope>
    <source>
        <strain evidence="1 2">MK-D1</strain>
    </source>
</reference>
<dbReference type="Gene3D" id="3.20.20.140">
    <property type="entry name" value="Metal-dependent hydrolases"/>
    <property type="match status" value="1"/>
</dbReference>
<dbReference type="EMBL" id="CP042905">
    <property type="protein sequence ID" value="QEE15962.2"/>
    <property type="molecule type" value="Genomic_DNA"/>
</dbReference>
<gene>
    <name evidence="1" type="ORF">DSAG12_01790</name>
</gene>
<keyword evidence="2" id="KW-1185">Reference proteome</keyword>
<keyword evidence="1" id="KW-0255">Endonuclease</keyword>
<dbReference type="PANTHER" id="PTHR40084:SF1">
    <property type="entry name" value="PHOSPHOTRANSFERASE"/>
    <property type="match status" value="1"/>
</dbReference>
<reference evidence="1 2" key="2">
    <citation type="journal article" date="2024" name="Int. J. Syst. Evol. Microbiol.">
        <title>Promethearchaeum syntrophicum gen. nov., sp. nov., an anaerobic, obligately syntrophic archaeon, the first isolate of the lineage 'Asgard' archaea, and proposal of the new archaeal phylum Promethearchaeota phyl. nov. and kingdom Promethearchaeati regn. nov.</title>
        <authorList>
            <person name="Imachi H."/>
            <person name="Nobu M.K."/>
            <person name="Kato S."/>
            <person name="Takaki Y."/>
            <person name="Miyazaki M."/>
            <person name="Miyata M."/>
            <person name="Ogawara M."/>
            <person name="Saito Y."/>
            <person name="Sakai S."/>
            <person name="Tahara Y.O."/>
            <person name="Takano Y."/>
            <person name="Tasumi E."/>
            <person name="Uematsu K."/>
            <person name="Yoshimura T."/>
            <person name="Itoh T."/>
            <person name="Ohkuma M."/>
            <person name="Takai K."/>
        </authorList>
    </citation>
    <scope>NUCLEOTIDE SEQUENCE [LARGE SCALE GENOMIC DNA]</scope>
    <source>
        <strain evidence="1 2">MK-D1</strain>
    </source>
</reference>
<evidence type="ECO:0000313" key="1">
    <source>
        <dbReference type="EMBL" id="QEE15962.2"/>
    </source>
</evidence>
<dbReference type="AlphaFoldDB" id="A0A5B9DA26"/>
<proteinExistence type="predicted"/>
<dbReference type="InterPro" id="IPR016195">
    <property type="entry name" value="Pol/histidinol_Pase-like"/>
</dbReference>
<evidence type="ECO:0000313" key="2">
    <source>
        <dbReference type="Proteomes" id="UP000321408"/>
    </source>
</evidence>
<dbReference type="SUPFAM" id="SSF89550">
    <property type="entry name" value="PHP domain-like"/>
    <property type="match status" value="1"/>
</dbReference>
<dbReference type="PANTHER" id="PTHR40084">
    <property type="entry name" value="PHOSPHOHYDROLASE, PHP FAMILY"/>
    <property type="match status" value="1"/>
</dbReference>
<protein>
    <submittedName>
        <fullName evidence="1">Endonuclease Q family protein</fullName>
    </submittedName>
</protein>
<dbReference type="Proteomes" id="UP000321408">
    <property type="component" value="Chromosome"/>
</dbReference>
<accession>A0A5B9DA26</accession>
<keyword evidence="1" id="KW-0378">Hydrolase</keyword>